<name>M9RUH1_9RHOB</name>
<dbReference type="KEGG" id="oar:OA238_c42700"/>
<evidence type="ECO:0000256" key="3">
    <source>
        <dbReference type="ARBA" id="ARBA00022630"/>
    </source>
</evidence>
<evidence type="ECO:0000313" key="7">
    <source>
        <dbReference type="EMBL" id="AGI74176.1"/>
    </source>
</evidence>
<dbReference type="RefSeq" id="WP_015497142.1">
    <property type="nucleotide sequence ID" value="NC_020908.1"/>
</dbReference>
<protein>
    <submittedName>
        <fullName evidence="7">Nitroreductase-like protein</fullName>
    </submittedName>
</protein>
<dbReference type="InterPro" id="IPR029479">
    <property type="entry name" value="Nitroreductase"/>
</dbReference>
<feature type="domain" description="Nitroreductase" evidence="6">
    <location>
        <begin position="10"/>
        <end position="197"/>
    </location>
</feature>
<evidence type="ECO:0000256" key="4">
    <source>
        <dbReference type="ARBA" id="ARBA00022643"/>
    </source>
</evidence>
<evidence type="ECO:0000313" key="8">
    <source>
        <dbReference type="Proteomes" id="UP000004688"/>
    </source>
</evidence>
<evidence type="ECO:0000256" key="1">
    <source>
        <dbReference type="ARBA" id="ARBA00001917"/>
    </source>
</evidence>
<dbReference type="CDD" id="cd02136">
    <property type="entry name" value="PnbA_NfnB-like"/>
    <property type="match status" value="1"/>
</dbReference>
<evidence type="ECO:0000256" key="2">
    <source>
        <dbReference type="ARBA" id="ARBA00007118"/>
    </source>
</evidence>
<accession>M9RUH1</accession>
<dbReference type="Pfam" id="PF00881">
    <property type="entry name" value="Nitroreductase"/>
    <property type="match status" value="1"/>
</dbReference>
<organism evidence="7 8">
    <name type="scientific">Octadecabacter arcticus 238</name>
    <dbReference type="NCBI Taxonomy" id="391616"/>
    <lineage>
        <taxon>Bacteria</taxon>
        <taxon>Pseudomonadati</taxon>
        <taxon>Pseudomonadota</taxon>
        <taxon>Alphaproteobacteria</taxon>
        <taxon>Rhodobacterales</taxon>
        <taxon>Roseobacteraceae</taxon>
        <taxon>Octadecabacter</taxon>
    </lineage>
</organism>
<evidence type="ECO:0000256" key="5">
    <source>
        <dbReference type="ARBA" id="ARBA00023002"/>
    </source>
</evidence>
<dbReference type="EMBL" id="CP003742">
    <property type="protein sequence ID" value="AGI74176.1"/>
    <property type="molecule type" value="Genomic_DNA"/>
</dbReference>
<comment type="similarity">
    <text evidence="2">Belongs to the nitroreductase family.</text>
</comment>
<dbReference type="eggNOG" id="COG0778">
    <property type="taxonomic scope" value="Bacteria"/>
</dbReference>
<gene>
    <name evidence="7" type="ORF">OA238_c42700</name>
</gene>
<dbReference type="PANTHER" id="PTHR43673:SF2">
    <property type="entry name" value="NITROREDUCTASE"/>
    <property type="match status" value="1"/>
</dbReference>
<evidence type="ECO:0000259" key="6">
    <source>
        <dbReference type="Pfam" id="PF00881"/>
    </source>
</evidence>
<comment type="cofactor">
    <cofactor evidence="1">
        <name>FMN</name>
        <dbReference type="ChEBI" id="CHEBI:58210"/>
    </cofactor>
</comment>
<proteinExistence type="inferred from homology"/>
<dbReference type="HOGENOM" id="CLU_070764_9_0_5"/>
<keyword evidence="4" id="KW-0288">FMN</keyword>
<dbReference type="SUPFAM" id="SSF55469">
    <property type="entry name" value="FMN-dependent nitroreductase-like"/>
    <property type="match status" value="1"/>
</dbReference>
<dbReference type="PANTHER" id="PTHR43673">
    <property type="entry name" value="NAD(P)H NITROREDUCTASE YDGI-RELATED"/>
    <property type="match status" value="1"/>
</dbReference>
<dbReference type="Proteomes" id="UP000004688">
    <property type="component" value="Chromosome"/>
</dbReference>
<reference evidence="7 8" key="1">
    <citation type="journal article" date="2013" name="PLoS ONE">
        <title>Poles Apart: Arctic and Antarctic Octadecabacter strains Share High Genome Plasticity and a New Type of Xanthorhodopsin.</title>
        <authorList>
            <person name="Vollmers J."/>
            <person name="Voget S."/>
            <person name="Dietrich S."/>
            <person name="Gollnow K."/>
            <person name="Smits M."/>
            <person name="Meyer K."/>
            <person name="Brinkhoff T."/>
            <person name="Simon M."/>
            <person name="Daniel R."/>
        </authorList>
    </citation>
    <scope>NUCLEOTIDE SEQUENCE [LARGE SCALE GENOMIC DNA]</scope>
    <source>
        <strain evidence="7 8">238</strain>
    </source>
</reference>
<keyword evidence="3" id="KW-0285">Flavoprotein</keyword>
<dbReference type="InterPro" id="IPR000415">
    <property type="entry name" value="Nitroreductase-like"/>
</dbReference>
<dbReference type="GO" id="GO:0016491">
    <property type="term" value="F:oxidoreductase activity"/>
    <property type="evidence" value="ECO:0007669"/>
    <property type="project" value="UniProtKB-KW"/>
</dbReference>
<sequence length="232" mass="25671">MISRFEKLMLQRRSIRAFLDDPVDRRTLEKICTTARRAPSGANLQPGKFHVLTGTNLDALKTQLTLAHTSGQEIDLEYSYFPEPMPAALKDRQRAAGYALYGAQGIERRDVKGRREQFAQNYLFFNAPVGVVVTIDRNMGKGCFMDMGMAVMTFLLAAEDAGLGATGIGAIANYGAVVHRQLGLPEDEMIVCGIALGLPDIVAPINQFRTDRAELAEYSNFYGFNTLEEEEP</sequence>
<dbReference type="STRING" id="391616.OA238_c42700"/>
<dbReference type="Gene3D" id="3.40.109.10">
    <property type="entry name" value="NADH Oxidase"/>
    <property type="match status" value="1"/>
</dbReference>
<keyword evidence="5" id="KW-0560">Oxidoreductase</keyword>
<keyword evidence="8" id="KW-1185">Reference proteome</keyword>
<dbReference type="AlphaFoldDB" id="M9RUH1"/>